<dbReference type="AlphaFoldDB" id="A0AAV1DLX4"/>
<dbReference type="GO" id="GO:0005886">
    <property type="term" value="C:plasma membrane"/>
    <property type="evidence" value="ECO:0007669"/>
    <property type="project" value="UniProtKB-ARBA"/>
</dbReference>
<name>A0AAV1DLX4_OLDCO</name>
<evidence type="ECO:0000256" key="2">
    <source>
        <dbReference type="ARBA" id="ARBA00022448"/>
    </source>
</evidence>
<keyword evidence="3 6" id="KW-0812">Transmembrane</keyword>
<feature type="transmembrane region" description="Helical" evidence="6">
    <location>
        <begin position="190"/>
        <end position="210"/>
    </location>
</feature>
<sequence length="218" mass="25756">MFSAALFFGFYNSSSILQYVVIERSVVYREKFARMYAPCSYALAQVLIEIPYIFIQVISFTAITYPMVGFYWTGYKVFWYTYSMFCTLLYLTYFGMLMVSVTPNYPVAAIILTAFFNVFYLFSGFLIPEPQIPTWWKWLYYLNPTSWTLKGMLVSQYGDIVQNTLVFGKNITVTGFLTEYFTFHHHDLPIIAIMLVLYPIVFAWLFVFFISKLHFQKR</sequence>
<keyword evidence="2" id="KW-0813">Transport</keyword>
<evidence type="ECO:0000313" key="9">
    <source>
        <dbReference type="Proteomes" id="UP001161247"/>
    </source>
</evidence>
<reference evidence="8" key="1">
    <citation type="submission" date="2023-03" db="EMBL/GenBank/DDBJ databases">
        <authorList>
            <person name="Julca I."/>
        </authorList>
    </citation>
    <scope>NUCLEOTIDE SEQUENCE</scope>
</reference>
<organism evidence="8 9">
    <name type="scientific">Oldenlandia corymbosa var. corymbosa</name>
    <dbReference type="NCBI Taxonomy" id="529605"/>
    <lineage>
        <taxon>Eukaryota</taxon>
        <taxon>Viridiplantae</taxon>
        <taxon>Streptophyta</taxon>
        <taxon>Embryophyta</taxon>
        <taxon>Tracheophyta</taxon>
        <taxon>Spermatophyta</taxon>
        <taxon>Magnoliopsida</taxon>
        <taxon>eudicotyledons</taxon>
        <taxon>Gunneridae</taxon>
        <taxon>Pentapetalae</taxon>
        <taxon>asterids</taxon>
        <taxon>lamiids</taxon>
        <taxon>Gentianales</taxon>
        <taxon>Rubiaceae</taxon>
        <taxon>Rubioideae</taxon>
        <taxon>Spermacoceae</taxon>
        <taxon>Hedyotis-Oldenlandia complex</taxon>
        <taxon>Oldenlandia</taxon>
    </lineage>
</organism>
<feature type="transmembrane region" description="Helical" evidence="6">
    <location>
        <begin position="105"/>
        <end position="127"/>
    </location>
</feature>
<evidence type="ECO:0000256" key="3">
    <source>
        <dbReference type="ARBA" id="ARBA00022692"/>
    </source>
</evidence>
<keyword evidence="5 6" id="KW-0472">Membrane</keyword>
<dbReference type="Pfam" id="PF01061">
    <property type="entry name" value="ABC2_membrane"/>
    <property type="match status" value="1"/>
</dbReference>
<feature type="domain" description="ABC-2 type transporter transmembrane" evidence="7">
    <location>
        <begin position="1"/>
        <end position="157"/>
    </location>
</feature>
<dbReference type="PANTHER" id="PTHR19241">
    <property type="entry name" value="ATP-BINDING CASSETTE TRANSPORTER"/>
    <property type="match status" value="1"/>
</dbReference>
<gene>
    <name evidence="8" type="ORF">OLC1_LOCUS16721</name>
</gene>
<dbReference type="GO" id="GO:0140359">
    <property type="term" value="F:ABC-type transporter activity"/>
    <property type="evidence" value="ECO:0007669"/>
    <property type="project" value="InterPro"/>
</dbReference>
<accession>A0AAV1DLX4</accession>
<feature type="transmembrane region" description="Helical" evidence="6">
    <location>
        <begin position="42"/>
        <end position="65"/>
    </location>
</feature>
<evidence type="ECO:0000256" key="5">
    <source>
        <dbReference type="ARBA" id="ARBA00023136"/>
    </source>
</evidence>
<dbReference type="Proteomes" id="UP001161247">
    <property type="component" value="Chromosome 6"/>
</dbReference>
<keyword evidence="4 6" id="KW-1133">Transmembrane helix</keyword>
<evidence type="ECO:0000256" key="1">
    <source>
        <dbReference type="ARBA" id="ARBA00004141"/>
    </source>
</evidence>
<keyword evidence="9" id="KW-1185">Reference proteome</keyword>
<proteinExistence type="predicted"/>
<protein>
    <submittedName>
        <fullName evidence="8">OLC1v1008345C1</fullName>
    </submittedName>
</protein>
<dbReference type="EMBL" id="OX459123">
    <property type="protein sequence ID" value="CAI9108679.1"/>
    <property type="molecule type" value="Genomic_DNA"/>
</dbReference>
<feature type="transmembrane region" description="Helical" evidence="6">
    <location>
        <begin position="77"/>
        <end position="99"/>
    </location>
</feature>
<evidence type="ECO:0000313" key="8">
    <source>
        <dbReference type="EMBL" id="CAI9108679.1"/>
    </source>
</evidence>
<dbReference type="InterPro" id="IPR013525">
    <property type="entry name" value="ABC2_TM"/>
</dbReference>
<evidence type="ECO:0000256" key="6">
    <source>
        <dbReference type="SAM" id="Phobius"/>
    </source>
</evidence>
<evidence type="ECO:0000259" key="7">
    <source>
        <dbReference type="Pfam" id="PF01061"/>
    </source>
</evidence>
<comment type="subcellular location">
    <subcellularLocation>
        <location evidence="1">Membrane</location>
        <topology evidence="1">Multi-pass membrane protein</topology>
    </subcellularLocation>
</comment>
<evidence type="ECO:0000256" key="4">
    <source>
        <dbReference type="ARBA" id="ARBA00022989"/>
    </source>
</evidence>